<organism evidence="2 3">
    <name type="scientific">Anoxynatronum sibiricum</name>
    <dbReference type="NCBI Taxonomy" id="210623"/>
    <lineage>
        <taxon>Bacteria</taxon>
        <taxon>Bacillati</taxon>
        <taxon>Bacillota</taxon>
        <taxon>Clostridia</taxon>
        <taxon>Eubacteriales</taxon>
        <taxon>Clostridiaceae</taxon>
        <taxon>Anoxynatronum</taxon>
    </lineage>
</organism>
<accession>A0ABU9VQM6</accession>
<dbReference type="Proteomes" id="UP001407405">
    <property type="component" value="Unassembled WGS sequence"/>
</dbReference>
<dbReference type="EMBL" id="JBCITM010000002">
    <property type="protein sequence ID" value="MEN1759477.1"/>
    <property type="molecule type" value="Genomic_DNA"/>
</dbReference>
<protein>
    <submittedName>
        <fullName evidence="2">DUF177 domain-containing protein</fullName>
    </submittedName>
</protein>
<sequence length="177" mass="20364">MKLDLSPLLKKEAEFLSYEFAYEQPNVDYYGDVIVCNGPVQVNGNVRKIGDQLFLETQIQVNITTHCARCLEAVEQAIEAQSFEELLPAGNEKEIEPEDNVCFYEGFHLDLLQYAQEQLMIQLPVKTLCRENCEGICSLCGQRREQGECDCLDRDKNEKEPDPRLAQLRDWLEKANE</sequence>
<evidence type="ECO:0000256" key="1">
    <source>
        <dbReference type="SAM" id="MobiDB-lite"/>
    </source>
</evidence>
<comment type="caution">
    <text evidence="2">The sequence shown here is derived from an EMBL/GenBank/DDBJ whole genome shotgun (WGS) entry which is preliminary data.</text>
</comment>
<proteinExistence type="predicted"/>
<evidence type="ECO:0000313" key="3">
    <source>
        <dbReference type="Proteomes" id="UP001407405"/>
    </source>
</evidence>
<dbReference type="RefSeq" id="WP_343184826.1">
    <property type="nucleotide sequence ID" value="NZ_JBCITM010000002.1"/>
</dbReference>
<feature type="compositionally biased region" description="Basic and acidic residues" evidence="1">
    <location>
        <begin position="153"/>
        <end position="163"/>
    </location>
</feature>
<name>A0ABU9VQM6_9CLOT</name>
<feature type="region of interest" description="Disordered" evidence="1">
    <location>
        <begin position="153"/>
        <end position="177"/>
    </location>
</feature>
<dbReference type="InterPro" id="IPR003772">
    <property type="entry name" value="YceD"/>
</dbReference>
<dbReference type="Pfam" id="PF02620">
    <property type="entry name" value="YceD"/>
    <property type="match status" value="1"/>
</dbReference>
<keyword evidence="3" id="KW-1185">Reference proteome</keyword>
<gene>
    <name evidence="2" type="ORF">AAIG11_03230</name>
</gene>
<evidence type="ECO:0000313" key="2">
    <source>
        <dbReference type="EMBL" id="MEN1759477.1"/>
    </source>
</evidence>
<reference evidence="2 3" key="1">
    <citation type="submission" date="2024-04" db="EMBL/GenBank/DDBJ databases">
        <title>Genome sequencing and metabolic network reconstruction of aminoacids and betaine degradation by Anoxynatronum sibiricum.</title>
        <authorList>
            <person name="Detkova E.N."/>
            <person name="Boltjanskaja Y.V."/>
            <person name="Mardanov A.V."/>
            <person name="Kevbrin V."/>
        </authorList>
    </citation>
    <scope>NUCLEOTIDE SEQUENCE [LARGE SCALE GENOMIC DNA]</scope>
    <source>
        <strain evidence="2 3">Z-7981</strain>
    </source>
</reference>